<dbReference type="SUPFAM" id="SSF53474">
    <property type="entry name" value="alpha/beta-Hydrolases"/>
    <property type="match status" value="1"/>
</dbReference>
<organism evidence="3 4">
    <name type="scientific">Candidatus Choladousia intestinavium</name>
    <dbReference type="NCBI Taxonomy" id="2840727"/>
    <lineage>
        <taxon>Bacteria</taxon>
        <taxon>Bacillati</taxon>
        <taxon>Bacillota</taxon>
        <taxon>Clostridia</taxon>
        <taxon>Lachnospirales</taxon>
        <taxon>Lachnospiraceae</taxon>
        <taxon>Lachnospiraceae incertae sedis</taxon>
        <taxon>Candidatus Choladousia</taxon>
    </lineage>
</organism>
<feature type="domain" description="BD-FAE-like" evidence="2">
    <location>
        <begin position="30"/>
        <end position="209"/>
    </location>
</feature>
<evidence type="ECO:0000256" key="1">
    <source>
        <dbReference type="ARBA" id="ARBA00022801"/>
    </source>
</evidence>
<dbReference type="InterPro" id="IPR029058">
    <property type="entry name" value="AB_hydrolase_fold"/>
</dbReference>
<dbReference type="Gene3D" id="3.40.50.1820">
    <property type="entry name" value="alpha/beta hydrolase"/>
    <property type="match status" value="1"/>
</dbReference>
<name>A0A9D1ABY1_9FIRM</name>
<evidence type="ECO:0000313" key="4">
    <source>
        <dbReference type="Proteomes" id="UP000886757"/>
    </source>
</evidence>
<dbReference type="Pfam" id="PF20434">
    <property type="entry name" value="BD-FAE"/>
    <property type="match status" value="1"/>
</dbReference>
<reference evidence="3" key="2">
    <citation type="journal article" date="2021" name="PeerJ">
        <title>Extensive microbial diversity within the chicken gut microbiome revealed by metagenomics and culture.</title>
        <authorList>
            <person name="Gilroy R."/>
            <person name="Ravi A."/>
            <person name="Getino M."/>
            <person name="Pursley I."/>
            <person name="Horton D.L."/>
            <person name="Alikhan N.F."/>
            <person name="Baker D."/>
            <person name="Gharbi K."/>
            <person name="Hall N."/>
            <person name="Watson M."/>
            <person name="Adriaenssens E.M."/>
            <person name="Foster-Nyarko E."/>
            <person name="Jarju S."/>
            <person name="Secka A."/>
            <person name="Antonio M."/>
            <person name="Oren A."/>
            <person name="Chaudhuri R.R."/>
            <person name="La Ragione R."/>
            <person name="Hildebrand F."/>
            <person name="Pallen M.J."/>
        </authorList>
    </citation>
    <scope>NUCLEOTIDE SEQUENCE</scope>
    <source>
        <strain evidence="3">ChiSjej4B22-8148</strain>
    </source>
</reference>
<dbReference type="AlphaFoldDB" id="A0A9D1ABY1"/>
<dbReference type="Proteomes" id="UP000886757">
    <property type="component" value="Unassembled WGS sequence"/>
</dbReference>
<dbReference type="InterPro" id="IPR049492">
    <property type="entry name" value="BD-FAE-like_dom"/>
</dbReference>
<gene>
    <name evidence="3" type="ORF">IAB31_04390</name>
</gene>
<protein>
    <submittedName>
        <fullName evidence="3">Alpha/beta hydrolase</fullName>
    </submittedName>
</protein>
<reference evidence="3" key="1">
    <citation type="submission" date="2020-10" db="EMBL/GenBank/DDBJ databases">
        <authorList>
            <person name="Gilroy R."/>
        </authorList>
    </citation>
    <scope>NUCLEOTIDE SEQUENCE</scope>
    <source>
        <strain evidence="3">ChiSjej4B22-8148</strain>
    </source>
</reference>
<dbReference type="PANTHER" id="PTHR48081:SF6">
    <property type="entry name" value="PEPTIDASE S9 PROLYL OLIGOPEPTIDASE CATALYTIC DOMAIN-CONTAINING PROTEIN"/>
    <property type="match status" value="1"/>
</dbReference>
<dbReference type="GO" id="GO:0016787">
    <property type="term" value="F:hydrolase activity"/>
    <property type="evidence" value="ECO:0007669"/>
    <property type="project" value="UniProtKB-KW"/>
</dbReference>
<dbReference type="PANTHER" id="PTHR48081">
    <property type="entry name" value="AB HYDROLASE SUPERFAMILY PROTEIN C4A8.06C"/>
    <property type="match status" value="1"/>
</dbReference>
<keyword evidence="1 3" id="KW-0378">Hydrolase</keyword>
<accession>A0A9D1ABY1</accession>
<evidence type="ECO:0000259" key="2">
    <source>
        <dbReference type="Pfam" id="PF20434"/>
    </source>
</evidence>
<proteinExistence type="predicted"/>
<dbReference type="InterPro" id="IPR050300">
    <property type="entry name" value="GDXG_lipolytic_enzyme"/>
</dbReference>
<evidence type="ECO:0000313" key="3">
    <source>
        <dbReference type="EMBL" id="HIR13144.1"/>
    </source>
</evidence>
<sequence>MIHETIVLREKVTLTTYIHDQSGQGEFQIKKRPAVIIMPGGAYSFLSDAEGEPAALTFLKEGYNTFVLRYSVGDACTYPEILEEVSLAIWQVRSHAEEWHINPDAIILMGFSAGACLAAMSATQWNTPGLAERLGLPREDIRPNAGVIAYAPWDNSNTIQKDPEFYNPEAAKIAKDCTPELDFINYAGPHMPPLFIWHNRYDKYVPAINPVMIAGKMIEYGLPFELHIFQGGEHGMSVCNSLSSYNPEAKKLNDENPNVRLWVPMCVNWINGLFHI</sequence>
<dbReference type="EMBL" id="DVGK01000052">
    <property type="protein sequence ID" value="HIR13144.1"/>
    <property type="molecule type" value="Genomic_DNA"/>
</dbReference>
<comment type="caution">
    <text evidence="3">The sequence shown here is derived from an EMBL/GenBank/DDBJ whole genome shotgun (WGS) entry which is preliminary data.</text>
</comment>